<dbReference type="Gene3D" id="1.10.3260.10">
    <property type="entry name" value="DNA ligase, ATP-dependent, N-terminal domain"/>
    <property type="match status" value="1"/>
</dbReference>
<organism evidence="20">
    <name type="scientific">Musca domestica</name>
    <name type="common">House fly</name>
    <dbReference type="NCBI Taxonomy" id="7370"/>
    <lineage>
        <taxon>Eukaryota</taxon>
        <taxon>Metazoa</taxon>
        <taxon>Ecdysozoa</taxon>
        <taxon>Arthropoda</taxon>
        <taxon>Hexapoda</taxon>
        <taxon>Insecta</taxon>
        <taxon>Pterygota</taxon>
        <taxon>Neoptera</taxon>
        <taxon>Endopterygota</taxon>
        <taxon>Diptera</taxon>
        <taxon>Brachycera</taxon>
        <taxon>Muscomorpha</taxon>
        <taxon>Muscoidea</taxon>
        <taxon>Muscidae</taxon>
        <taxon>Musca</taxon>
    </lineage>
</organism>
<evidence type="ECO:0000256" key="10">
    <source>
        <dbReference type="ARBA" id="ARBA00022840"/>
    </source>
</evidence>
<name>A0A1I8MLG9_MUSDO</name>
<keyword evidence="4 15" id="KW-0436">Ligase</keyword>
<dbReference type="GO" id="GO:0071897">
    <property type="term" value="P:DNA biosynthetic process"/>
    <property type="evidence" value="ECO:0007669"/>
    <property type="project" value="InterPro"/>
</dbReference>
<dbReference type="Pfam" id="PF01068">
    <property type="entry name" value="DNA_ligase_A_M"/>
    <property type="match status" value="1"/>
</dbReference>
<dbReference type="SUPFAM" id="SSF50249">
    <property type="entry name" value="Nucleic acid-binding proteins"/>
    <property type="match status" value="1"/>
</dbReference>
<dbReference type="InterPro" id="IPR016059">
    <property type="entry name" value="DNA_ligase_ATP-dep_CS"/>
</dbReference>
<gene>
    <name evidence="20" type="primary">101900837</name>
    <name evidence="22" type="synonym">LOC101900837</name>
</gene>
<keyword evidence="6" id="KW-0235">DNA replication</keyword>
<dbReference type="GO" id="GO:0006310">
    <property type="term" value="P:DNA recombination"/>
    <property type="evidence" value="ECO:0007669"/>
    <property type="project" value="UniProtKB-KW"/>
</dbReference>
<dbReference type="RefSeq" id="XP_005180121.1">
    <property type="nucleotide sequence ID" value="XM_005180064.3"/>
</dbReference>
<keyword evidence="5" id="KW-0132">Cell division</keyword>
<dbReference type="Pfam" id="PF04679">
    <property type="entry name" value="DNA_ligase_A_C"/>
    <property type="match status" value="1"/>
</dbReference>
<dbReference type="InterPro" id="IPR012309">
    <property type="entry name" value="DNA_ligase_ATP-dep_C"/>
</dbReference>
<dbReference type="InterPro" id="IPR050191">
    <property type="entry name" value="ATP-dep_DNA_ligase"/>
</dbReference>
<reference evidence="20" key="1">
    <citation type="submission" date="2020-05" db="UniProtKB">
        <authorList>
            <consortium name="EnsemblMetazoa"/>
        </authorList>
    </citation>
    <scope>IDENTIFICATION</scope>
    <source>
        <strain evidence="20">Aabys</strain>
    </source>
</reference>
<keyword evidence="9 15" id="KW-0227">DNA damage</keyword>
<keyword evidence="21" id="KW-1185">Reference proteome</keyword>
<keyword evidence="12 15" id="KW-0234">DNA repair</keyword>
<reference evidence="22" key="2">
    <citation type="submission" date="2025-04" db="UniProtKB">
        <authorList>
            <consortium name="RefSeq"/>
        </authorList>
    </citation>
    <scope>IDENTIFICATION</scope>
    <source>
        <strain evidence="22">Aabys</strain>
    </source>
</reference>
<accession>A0A1I8MLG9</accession>
<evidence type="ECO:0000256" key="3">
    <source>
        <dbReference type="ARBA" id="ARBA00007572"/>
    </source>
</evidence>
<dbReference type="PROSITE" id="PS50160">
    <property type="entry name" value="DNA_LIGASE_A3"/>
    <property type="match status" value="1"/>
</dbReference>
<feature type="region of interest" description="Disordered" evidence="17">
    <location>
        <begin position="740"/>
        <end position="781"/>
    </location>
</feature>
<dbReference type="SUPFAM" id="SSF56091">
    <property type="entry name" value="DNA ligase/mRNA capping enzyme, catalytic domain"/>
    <property type="match status" value="1"/>
</dbReference>
<evidence type="ECO:0000256" key="12">
    <source>
        <dbReference type="ARBA" id="ARBA00023204"/>
    </source>
</evidence>
<evidence type="ECO:0000256" key="2">
    <source>
        <dbReference type="ARBA" id="ARBA00004123"/>
    </source>
</evidence>
<comment type="cofactor">
    <cofactor evidence="1">
        <name>Mg(2+)</name>
        <dbReference type="ChEBI" id="CHEBI:18420"/>
    </cofactor>
</comment>
<keyword evidence="13" id="KW-0131">Cell cycle</keyword>
<dbReference type="Gene3D" id="3.30.1490.70">
    <property type="match status" value="1"/>
</dbReference>
<evidence type="ECO:0000256" key="14">
    <source>
        <dbReference type="ARBA" id="ARBA00034003"/>
    </source>
</evidence>
<evidence type="ECO:0000256" key="17">
    <source>
        <dbReference type="SAM" id="MobiDB-lite"/>
    </source>
</evidence>
<dbReference type="Gene3D" id="3.40.50.10190">
    <property type="entry name" value="BRCT domain"/>
    <property type="match status" value="1"/>
</dbReference>
<sequence>MLEFLNKSSLVIIFNCQSFYTGCRRMYRVEDNRLFTFSRICDEIAEERSYLNKAQILEKFFKKGCNNKEFKGDLLLWVRMLIPSDSQRVYNLQNKQMLKLFSRLFNTDTREMQLDLEQEGDVSETLRKFFENSNKLKPQKDSSLYLQDVEEFLVKLEQRSKEDEQTVLLKELCKQATSQDLKTIIRIIKQDLRMNAKASHVLAAFGPMAYSSYQATRDLAAVVKQFAFNKKQNNNILTAAAAPKAKKGKASAVSVQVMTPISPMLANACNSVEEAFRKSPSGLFSEIKYDGERVQIHKQGNEFKFFSRNLKPVMEHKVKRFKEMIPKAFPGAGDMILDSEIILVDTITGELLPFGSLGAHKKKEYQHAEVCLFVFDCLLFKGEDLTTTPLRQRRKILEDNITPIKSYVQLSESHFLKTKTELSLMTAKVLRAHLEGVVLKDPSGIYQPGKRGWLKVKKDYLFGGRMADTADLVVLGASYGSGKQGGVLSIFLMGCYDERDHLWKTVTKVHTGLDDQTRLEMHDHLMKLMERSDAKHLPTWFLCNKPLVPDFIAKDPKLMPVWEITGAEYTKSGEHTASGISIRFPRITRLRSDKTAKEANNLEHLENMYEASKNNVNVDLLIKGCDDEPEDKVKINSKINLEGCITTPKREIKKEPLDESPQSSSSKKKLTTPSSTSNKKRKSTEPPEEELFVENKKVKIEKDIKENKKVKDERDTKRDSKTSVKKQLTLDFVIKKEIKSETTDEKPSTSAAAANSLKREIKQEPDEYSGTSSKNVRQMDVEPSVTKKSRLFKNITVYFNDVSDVNNLKCLLEANGGSVTTNKKLANLVLHETCKANITPSNCRSQYRLSCHHLSKQWLLDCLKENTLLNYGLYAVVYTSKK</sequence>
<dbReference type="GO" id="GO:0003677">
    <property type="term" value="F:DNA binding"/>
    <property type="evidence" value="ECO:0007669"/>
    <property type="project" value="InterPro"/>
</dbReference>
<evidence type="ECO:0000256" key="9">
    <source>
        <dbReference type="ARBA" id="ARBA00022763"/>
    </source>
</evidence>
<dbReference type="EC" id="6.5.1.1" evidence="15"/>
<proteinExistence type="inferred from homology"/>
<dbReference type="FunFam" id="3.30.470.30:FF:000003">
    <property type="entry name" value="DNA ligase"/>
    <property type="match status" value="1"/>
</dbReference>
<keyword evidence="8 15" id="KW-0547">Nucleotide-binding</keyword>
<dbReference type="InterPro" id="IPR036420">
    <property type="entry name" value="BRCT_dom_sf"/>
</dbReference>
<dbReference type="OrthoDB" id="206088at2759"/>
<dbReference type="NCBIfam" id="TIGR00574">
    <property type="entry name" value="dnl1"/>
    <property type="match status" value="1"/>
</dbReference>
<evidence type="ECO:0000313" key="21">
    <source>
        <dbReference type="Proteomes" id="UP001652621"/>
    </source>
</evidence>
<dbReference type="PROSITE" id="PS00697">
    <property type="entry name" value="DNA_LIGASE_A1"/>
    <property type="match status" value="1"/>
</dbReference>
<evidence type="ECO:0000256" key="13">
    <source>
        <dbReference type="ARBA" id="ARBA00023306"/>
    </source>
</evidence>
<dbReference type="InterPro" id="IPR012340">
    <property type="entry name" value="NA-bd_OB-fold"/>
</dbReference>
<dbReference type="GO" id="GO:0006302">
    <property type="term" value="P:double-strand break repair"/>
    <property type="evidence" value="ECO:0007669"/>
    <property type="project" value="TreeGrafter"/>
</dbReference>
<dbReference type="SUPFAM" id="SSF117018">
    <property type="entry name" value="ATP-dependent DNA ligase DNA-binding domain"/>
    <property type="match status" value="1"/>
</dbReference>
<dbReference type="GO" id="GO:0051301">
    <property type="term" value="P:cell division"/>
    <property type="evidence" value="ECO:0007669"/>
    <property type="project" value="UniProtKB-KW"/>
</dbReference>
<evidence type="ECO:0000256" key="8">
    <source>
        <dbReference type="ARBA" id="ARBA00022741"/>
    </source>
</evidence>
<evidence type="ECO:0000259" key="19">
    <source>
        <dbReference type="PROSITE" id="PS50172"/>
    </source>
</evidence>
<dbReference type="GO" id="GO:0046872">
    <property type="term" value="F:metal ion binding"/>
    <property type="evidence" value="ECO:0007669"/>
    <property type="project" value="UniProtKB-KW"/>
</dbReference>
<dbReference type="Pfam" id="PF16589">
    <property type="entry name" value="BRCT_2"/>
    <property type="match status" value="1"/>
</dbReference>
<comment type="similarity">
    <text evidence="3 16">Belongs to the ATP-dependent DNA ligase family.</text>
</comment>
<dbReference type="InterPro" id="IPR001357">
    <property type="entry name" value="BRCT_dom"/>
</dbReference>
<dbReference type="GO" id="GO:0006273">
    <property type="term" value="P:lagging strand elongation"/>
    <property type="evidence" value="ECO:0007669"/>
    <property type="project" value="TreeGrafter"/>
</dbReference>
<feature type="domain" description="BRCT" evidence="19">
    <location>
        <begin position="787"/>
        <end position="876"/>
    </location>
</feature>
<dbReference type="VEuPathDB" id="VectorBase:MDOA006191"/>
<evidence type="ECO:0000256" key="1">
    <source>
        <dbReference type="ARBA" id="ARBA00001946"/>
    </source>
</evidence>
<dbReference type="InterPro" id="IPR036599">
    <property type="entry name" value="DNA_ligase_N_sf"/>
</dbReference>
<dbReference type="InterPro" id="IPR012310">
    <property type="entry name" value="DNA_ligase_ATP-dep_cent"/>
</dbReference>
<comment type="subcellular location">
    <subcellularLocation>
        <location evidence="2">Nucleus</location>
    </subcellularLocation>
</comment>
<dbReference type="GO" id="GO:0003910">
    <property type="term" value="F:DNA ligase (ATP) activity"/>
    <property type="evidence" value="ECO:0007669"/>
    <property type="project" value="UniProtKB-EC"/>
</dbReference>
<evidence type="ECO:0000259" key="18">
    <source>
        <dbReference type="PROSITE" id="PS50160"/>
    </source>
</evidence>
<dbReference type="KEGG" id="mde:101900837"/>
<keyword evidence="7" id="KW-0479">Metal-binding</keyword>
<evidence type="ECO:0000256" key="4">
    <source>
        <dbReference type="ARBA" id="ARBA00022598"/>
    </source>
</evidence>
<dbReference type="Proteomes" id="UP001652621">
    <property type="component" value="Unplaced"/>
</dbReference>
<dbReference type="SUPFAM" id="SSF52113">
    <property type="entry name" value="BRCT domain"/>
    <property type="match status" value="1"/>
</dbReference>
<evidence type="ECO:0000256" key="16">
    <source>
        <dbReference type="RuleBase" id="RU004196"/>
    </source>
</evidence>
<evidence type="ECO:0000256" key="11">
    <source>
        <dbReference type="ARBA" id="ARBA00023172"/>
    </source>
</evidence>
<feature type="compositionally biased region" description="Low complexity" evidence="17">
    <location>
        <begin position="660"/>
        <end position="677"/>
    </location>
</feature>
<evidence type="ECO:0000256" key="7">
    <source>
        <dbReference type="ARBA" id="ARBA00022723"/>
    </source>
</evidence>
<evidence type="ECO:0000313" key="20">
    <source>
        <dbReference type="EnsemblMetazoa" id="MDOA006191-PA"/>
    </source>
</evidence>
<dbReference type="VEuPathDB" id="VectorBase:MDOMA2_004225"/>
<dbReference type="CDD" id="cd07967">
    <property type="entry name" value="OBF_DNA_ligase_III"/>
    <property type="match status" value="1"/>
</dbReference>
<dbReference type="CDD" id="cd07902">
    <property type="entry name" value="Adenylation_DNA_ligase_III"/>
    <property type="match status" value="1"/>
</dbReference>
<dbReference type="PROSITE" id="PS00333">
    <property type="entry name" value="DNA_LIGASE_A2"/>
    <property type="match status" value="1"/>
</dbReference>
<feature type="region of interest" description="Disordered" evidence="17">
    <location>
        <begin position="652"/>
        <end position="693"/>
    </location>
</feature>
<evidence type="ECO:0000256" key="5">
    <source>
        <dbReference type="ARBA" id="ARBA00022618"/>
    </source>
</evidence>
<dbReference type="eggNOG" id="KOG4437">
    <property type="taxonomic scope" value="Eukaryota"/>
</dbReference>
<dbReference type="GO" id="GO:0070421">
    <property type="term" value="C:DNA ligase III-XRCC1 complex"/>
    <property type="evidence" value="ECO:0007669"/>
    <property type="project" value="TreeGrafter"/>
</dbReference>
<evidence type="ECO:0000313" key="22">
    <source>
        <dbReference type="RefSeq" id="XP_005180121.1"/>
    </source>
</evidence>
<feature type="domain" description="ATP-dependent DNA ligase family profile" evidence="18">
    <location>
        <begin position="363"/>
        <end position="497"/>
    </location>
</feature>
<dbReference type="STRING" id="7370.A0A1I8MLG9"/>
<dbReference type="PANTHER" id="PTHR45674:SF9">
    <property type="entry name" value="DNA LIGASE 3"/>
    <property type="match status" value="1"/>
</dbReference>
<keyword evidence="11 15" id="KW-0233">DNA recombination</keyword>
<dbReference type="Gene3D" id="3.30.470.30">
    <property type="entry name" value="DNA ligase/mRNA capping enzyme"/>
    <property type="match status" value="1"/>
</dbReference>
<protein>
    <recommendedName>
        <fullName evidence="15">DNA ligase</fullName>
        <ecNumber evidence="15">6.5.1.1</ecNumber>
    </recommendedName>
</protein>
<dbReference type="EnsemblMetazoa" id="MDOA006191-RA">
    <property type="protein sequence ID" value="MDOA006191-PA"/>
    <property type="gene ID" value="MDOA006191"/>
</dbReference>
<keyword evidence="10 15" id="KW-0067">ATP-binding</keyword>
<dbReference type="PANTHER" id="PTHR45674">
    <property type="entry name" value="DNA LIGASE 1/3 FAMILY MEMBER"/>
    <property type="match status" value="1"/>
</dbReference>
<evidence type="ECO:0000256" key="15">
    <source>
        <dbReference type="RuleBase" id="RU000617"/>
    </source>
</evidence>
<dbReference type="InterPro" id="IPR012308">
    <property type="entry name" value="DNA_ligase_ATP-dep_N"/>
</dbReference>
<comment type="catalytic activity">
    <reaction evidence="14 15">
        <text>ATP + (deoxyribonucleotide)n-3'-hydroxyl + 5'-phospho-(deoxyribonucleotide)m = (deoxyribonucleotide)n+m + AMP + diphosphate.</text>
        <dbReference type="EC" id="6.5.1.1"/>
    </reaction>
</comment>
<dbReference type="Gene3D" id="2.40.50.140">
    <property type="entry name" value="Nucleic acid-binding proteins"/>
    <property type="match status" value="1"/>
</dbReference>
<dbReference type="GO" id="GO:0005524">
    <property type="term" value="F:ATP binding"/>
    <property type="evidence" value="ECO:0007669"/>
    <property type="project" value="UniProtKB-KW"/>
</dbReference>
<dbReference type="AlphaFoldDB" id="A0A1I8MLG9"/>
<dbReference type="Pfam" id="PF04675">
    <property type="entry name" value="DNA_ligase_A_N"/>
    <property type="match status" value="1"/>
</dbReference>
<evidence type="ECO:0000256" key="6">
    <source>
        <dbReference type="ARBA" id="ARBA00022705"/>
    </source>
</evidence>
<dbReference type="InterPro" id="IPR000977">
    <property type="entry name" value="DNA_ligase_ATP-dep"/>
</dbReference>
<dbReference type="PROSITE" id="PS50172">
    <property type="entry name" value="BRCT"/>
    <property type="match status" value="1"/>
</dbReference>